<keyword evidence="10" id="KW-1185">Reference proteome</keyword>
<proteinExistence type="inferred from homology"/>
<dbReference type="Proteomes" id="UP001211907">
    <property type="component" value="Unassembled WGS sequence"/>
</dbReference>
<sequence length="331" mass="36499">MAIVFYGVSGIDICGGIATEISEKNRVDWIDWIYAQQVVPSWDLVAQEQPPNNVSWQIFGFRASPSSGRPFLPNQTLSEYWPHDTSHIAMTYTALTTLVILSDDLSRVNREAIVQSLKHSQTPSGCFIASADSPESDMRFLFAACAVSYILNDFRGIDKSRAIKYVLNSRSYDGGFAQSPGLESHGGSTYCAIASLALLGMLDVLEDHKTELVEWLLKRQNEVDGGFAGRPEKDSDTCYSFWIGASLEILGALEYSDAVANKKYLGTTISARGGFAKHAVEGTQPDPLHSYMALAALSISTEPGLLPILPQLNITRRALNHLQNETKWWKN</sequence>
<organism evidence="9 10">
    <name type="scientific">Physocladia obscura</name>
    <dbReference type="NCBI Taxonomy" id="109957"/>
    <lineage>
        <taxon>Eukaryota</taxon>
        <taxon>Fungi</taxon>
        <taxon>Fungi incertae sedis</taxon>
        <taxon>Chytridiomycota</taxon>
        <taxon>Chytridiomycota incertae sedis</taxon>
        <taxon>Chytridiomycetes</taxon>
        <taxon>Chytridiales</taxon>
        <taxon>Chytriomycetaceae</taxon>
        <taxon>Physocladia</taxon>
    </lineage>
</organism>
<keyword evidence="6" id="KW-0677">Repeat</keyword>
<evidence type="ECO:0000256" key="4">
    <source>
        <dbReference type="ARBA" id="ARBA00022679"/>
    </source>
</evidence>
<comment type="caution">
    <text evidence="9">The sequence shown here is derived from an EMBL/GenBank/DDBJ whole genome shotgun (WGS) entry which is preliminary data.</text>
</comment>
<keyword evidence="5" id="KW-0479">Metal-binding</keyword>
<evidence type="ECO:0000256" key="2">
    <source>
        <dbReference type="ARBA" id="ARBA00010497"/>
    </source>
</evidence>
<feature type="domain" description="Prenyltransferase alpha-alpha toroid" evidence="8">
    <location>
        <begin position="1"/>
        <end position="314"/>
    </location>
</feature>
<keyword evidence="4 9" id="KW-0808">Transferase</keyword>
<dbReference type="PANTHER" id="PTHR11774:SF4">
    <property type="entry name" value="GERANYLGERANYL TRANSFERASE TYPE-1 SUBUNIT BETA"/>
    <property type="match status" value="1"/>
</dbReference>
<name>A0AAD5XH61_9FUNG</name>
<comment type="cofactor">
    <cofactor evidence="1">
        <name>Zn(2+)</name>
        <dbReference type="ChEBI" id="CHEBI:29105"/>
    </cofactor>
</comment>
<dbReference type="PANTHER" id="PTHR11774">
    <property type="entry name" value="GERANYLGERANYL TRANSFERASE TYPE BETA SUBUNIT"/>
    <property type="match status" value="1"/>
</dbReference>
<evidence type="ECO:0000256" key="5">
    <source>
        <dbReference type="ARBA" id="ARBA00022723"/>
    </source>
</evidence>
<dbReference type="InterPro" id="IPR001330">
    <property type="entry name" value="Prenyltrans"/>
</dbReference>
<accession>A0AAD5XH61</accession>
<protein>
    <submittedName>
        <fullName evidence="9">Geranylgeranyl transferase type-1 subunit beta</fullName>
    </submittedName>
</protein>
<evidence type="ECO:0000256" key="6">
    <source>
        <dbReference type="ARBA" id="ARBA00022737"/>
    </source>
</evidence>
<evidence type="ECO:0000256" key="1">
    <source>
        <dbReference type="ARBA" id="ARBA00001947"/>
    </source>
</evidence>
<dbReference type="InterPro" id="IPR045089">
    <property type="entry name" value="PGGT1B-like"/>
</dbReference>
<dbReference type="Pfam" id="PF00432">
    <property type="entry name" value="Prenyltrans"/>
    <property type="match status" value="1"/>
</dbReference>
<comment type="similarity">
    <text evidence="2">Belongs to the protein prenyltransferase subunit beta family.</text>
</comment>
<dbReference type="SUPFAM" id="SSF48239">
    <property type="entry name" value="Terpenoid cyclases/Protein prenyltransferases"/>
    <property type="match status" value="1"/>
</dbReference>
<evidence type="ECO:0000256" key="7">
    <source>
        <dbReference type="ARBA" id="ARBA00022833"/>
    </source>
</evidence>
<dbReference type="AlphaFoldDB" id="A0AAD5XH61"/>
<dbReference type="Gene3D" id="1.50.10.20">
    <property type="match status" value="1"/>
</dbReference>
<dbReference type="GO" id="GO:0005953">
    <property type="term" value="C:CAAX-protein geranylgeranyltransferase complex"/>
    <property type="evidence" value="ECO:0007669"/>
    <property type="project" value="TreeGrafter"/>
</dbReference>
<evidence type="ECO:0000256" key="3">
    <source>
        <dbReference type="ARBA" id="ARBA00022602"/>
    </source>
</evidence>
<evidence type="ECO:0000313" key="9">
    <source>
        <dbReference type="EMBL" id="KAJ3126124.1"/>
    </source>
</evidence>
<reference evidence="9" key="1">
    <citation type="submission" date="2020-05" db="EMBL/GenBank/DDBJ databases">
        <title>Phylogenomic resolution of chytrid fungi.</title>
        <authorList>
            <person name="Stajich J.E."/>
            <person name="Amses K."/>
            <person name="Simmons R."/>
            <person name="Seto K."/>
            <person name="Myers J."/>
            <person name="Bonds A."/>
            <person name="Quandt C.A."/>
            <person name="Barry K."/>
            <person name="Liu P."/>
            <person name="Grigoriev I."/>
            <person name="Longcore J.E."/>
            <person name="James T.Y."/>
        </authorList>
    </citation>
    <scope>NUCLEOTIDE SEQUENCE</scope>
    <source>
        <strain evidence="9">JEL0513</strain>
    </source>
</reference>
<dbReference type="InterPro" id="IPR008930">
    <property type="entry name" value="Terpenoid_cyclase/PrenylTrfase"/>
</dbReference>
<evidence type="ECO:0000313" key="10">
    <source>
        <dbReference type="Proteomes" id="UP001211907"/>
    </source>
</evidence>
<keyword evidence="7" id="KW-0862">Zinc</keyword>
<evidence type="ECO:0000259" key="8">
    <source>
        <dbReference type="Pfam" id="PF00432"/>
    </source>
</evidence>
<gene>
    <name evidence="9" type="primary">PGGT1B</name>
    <name evidence="9" type="ORF">HK100_010433</name>
</gene>
<dbReference type="GO" id="GO:0004662">
    <property type="term" value="F:CAAX-protein geranylgeranyltransferase activity"/>
    <property type="evidence" value="ECO:0007669"/>
    <property type="project" value="TreeGrafter"/>
</dbReference>
<keyword evidence="3" id="KW-0637">Prenyltransferase</keyword>
<feature type="non-terminal residue" evidence="9">
    <location>
        <position position="331"/>
    </location>
</feature>
<dbReference type="EMBL" id="JADGJH010000575">
    <property type="protein sequence ID" value="KAJ3126124.1"/>
    <property type="molecule type" value="Genomic_DNA"/>
</dbReference>
<dbReference type="GO" id="GO:0046872">
    <property type="term" value="F:metal ion binding"/>
    <property type="evidence" value="ECO:0007669"/>
    <property type="project" value="UniProtKB-KW"/>
</dbReference>